<feature type="compositionally biased region" description="Basic residues" evidence="1">
    <location>
        <begin position="144"/>
        <end position="158"/>
    </location>
</feature>
<accession>A0AAD2Q3G7</accession>
<dbReference type="AlphaFoldDB" id="A0AAD2Q3G7"/>
<comment type="caution">
    <text evidence="2">The sequence shown here is derived from an EMBL/GenBank/DDBJ whole genome shotgun (WGS) entry which is preliminary data.</text>
</comment>
<evidence type="ECO:0000256" key="1">
    <source>
        <dbReference type="SAM" id="MobiDB-lite"/>
    </source>
</evidence>
<keyword evidence="3" id="KW-1185">Reference proteome</keyword>
<dbReference type="EMBL" id="CAVNYO010000179">
    <property type="protein sequence ID" value="CAK5271915.1"/>
    <property type="molecule type" value="Genomic_DNA"/>
</dbReference>
<dbReference type="Proteomes" id="UP001295794">
    <property type="component" value="Unassembled WGS sequence"/>
</dbReference>
<proteinExistence type="predicted"/>
<reference evidence="2" key="1">
    <citation type="submission" date="2023-11" db="EMBL/GenBank/DDBJ databases">
        <authorList>
            <person name="De Vega J J."/>
            <person name="De Vega J J."/>
        </authorList>
    </citation>
    <scope>NUCLEOTIDE SEQUENCE</scope>
</reference>
<name>A0AAD2Q3G7_9AGAR</name>
<feature type="region of interest" description="Disordered" evidence="1">
    <location>
        <begin position="128"/>
        <end position="211"/>
    </location>
</feature>
<gene>
    <name evidence="2" type="ORF">MYCIT1_LOCUS17331</name>
</gene>
<evidence type="ECO:0000313" key="3">
    <source>
        <dbReference type="Proteomes" id="UP001295794"/>
    </source>
</evidence>
<evidence type="ECO:0000313" key="2">
    <source>
        <dbReference type="EMBL" id="CAK5271915.1"/>
    </source>
</evidence>
<sequence>MLSYTTSPTFDFDRYACGDVPALPNSVPKPNPHKLYRGGPLDLNDSDIAVDSVQRQEIENQQECADRVAAWIRSSAVRMTFFAPTSTIPIHSQRPAHRSSNASNLDLDLDLETDLDLDLDLDDTTSAQFYAPIPKPSTAPATAPRRRSRRCRRHHHRSMATPHSYSRSPPASLYLIREEIETDERRPEGAPPSFAPPVALEESFDISQAVP</sequence>
<organism evidence="2 3">
    <name type="scientific">Mycena citricolor</name>
    <dbReference type="NCBI Taxonomy" id="2018698"/>
    <lineage>
        <taxon>Eukaryota</taxon>
        <taxon>Fungi</taxon>
        <taxon>Dikarya</taxon>
        <taxon>Basidiomycota</taxon>
        <taxon>Agaricomycotina</taxon>
        <taxon>Agaricomycetes</taxon>
        <taxon>Agaricomycetidae</taxon>
        <taxon>Agaricales</taxon>
        <taxon>Marasmiineae</taxon>
        <taxon>Mycenaceae</taxon>
        <taxon>Mycena</taxon>
    </lineage>
</organism>
<feature type="compositionally biased region" description="Basic and acidic residues" evidence="1">
    <location>
        <begin position="176"/>
        <end position="188"/>
    </location>
</feature>
<protein>
    <submittedName>
        <fullName evidence="2">Uncharacterized protein</fullName>
    </submittedName>
</protein>